<evidence type="ECO:0000256" key="4">
    <source>
        <dbReference type="ARBA" id="ARBA00022989"/>
    </source>
</evidence>
<dbReference type="KEGG" id="spoa:EQM13_15705"/>
<keyword evidence="2" id="KW-1003">Cell membrane</keyword>
<evidence type="ECO:0000256" key="5">
    <source>
        <dbReference type="ARBA" id="ARBA00023136"/>
    </source>
</evidence>
<feature type="transmembrane region" description="Helical" evidence="8">
    <location>
        <begin position="1009"/>
        <end position="1029"/>
    </location>
</feature>
<feature type="coiled-coil region" evidence="6">
    <location>
        <begin position="263"/>
        <end position="432"/>
    </location>
</feature>
<comment type="subcellular location">
    <subcellularLocation>
        <location evidence="1">Cell membrane</location>
        <topology evidence="1">Multi-pass membrane protein</topology>
    </subcellularLocation>
</comment>
<feature type="transmembrane region" description="Helical" evidence="8">
    <location>
        <begin position="1332"/>
        <end position="1349"/>
    </location>
</feature>
<evidence type="ECO:0000313" key="11">
    <source>
        <dbReference type="EMBL" id="QAT62909.1"/>
    </source>
</evidence>
<feature type="region of interest" description="Disordered" evidence="7">
    <location>
        <begin position="684"/>
        <end position="713"/>
    </location>
</feature>
<keyword evidence="6" id="KW-0175">Coiled coil</keyword>
<keyword evidence="3 8" id="KW-0812">Transmembrane</keyword>
<evidence type="ECO:0000313" key="12">
    <source>
        <dbReference type="Proteomes" id="UP000287969"/>
    </source>
</evidence>
<feature type="transmembrane region" description="Helical" evidence="8">
    <location>
        <begin position="891"/>
        <end position="911"/>
    </location>
</feature>
<feature type="domain" description="ABC3 transporter permease C-terminal" evidence="9">
    <location>
        <begin position="1244"/>
        <end position="1348"/>
    </location>
</feature>
<keyword evidence="5 8" id="KW-0472">Membrane</keyword>
<keyword evidence="12" id="KW-1185">Reference proteome</keyword>
<feature type="transmembrane region" description="Helical" evidence="8">
    <location>
        <begin position="1241"/>
        <end position="1260"/>
    </location>
</feature>
<evidence type="ECO:0000256" key="8">
    <source>
        <dbReference type="SAM" id="Phobius"/>
    </source>
</evidence>
<dbReference type="Pfam" id="PF12704">
    <property type="entry name" value="MacB_PCD"/>
    <property type="match status" value="1"/>
</dbReference>
<dbReference type="PANTHER" id="PTHR30287">
    <property type="entry name" value="MEMBRANE COMPONENT OF PREDICTED ABC SUPERFAMILY METABOLITE UPTAKE TRANSPORTER"/>
    <property type="match status" value="1"/>
</dbReference>
<dbReference type="OrthoDB" id="5137249at2"/>
<dbReference type="GO" id="GO:0005886">
    <property type="term" value="C:plasma membrane"/>
    <property type="evidence" value="ECO:0007669"/>
    <property type="project" value="UniProtKB-SubCell"/>
</dbReference>
<feature type="transmembrane region" description="Helical" evidence="8">
    <location>
        <begin position="1293"/>
        <end position="1312"/>
    </location>
</feature>
<reference evidence="12" key="1">
    <citation type="submission" date="2019-01" db="EMBL/GenBank/DDBJ databases">
        <title>Draft genomes of a novel of Sporanaerobacter strains.</title>
        <authorList>
            <person name="Ma S."/>
        </authorList>
    </citation>
    <scope>NUCLEOTIDE SEQUENCE [LARGE SCALE GENOMIC DNA]</scope>
    <source>
        <strain evidence="12">NJN-17</strain>
    </source>
</reference>
<gene>
    <name evidence="11" type="ORF">EQM13_15705</name>
</gene>
<feature type="transmembrane region" description="Helical" evidence="8">
    <location>
        <begin position="20"/>
        <end position="43"/>
    </location>
</feature>
<feature type="transmembrane region" description="Helical" evidence="8">
    <location>
        <begin position="840"/>
        <end position="860"/>
    </location>
</feature>
<keyword evidence="4 8" id="KW-1133">Transmembrane helix</keyword>
<dbReference type="PANTHER" id="PTHR30287:SF1">
    <property type="entry name" value="INNER MEMBRANE PROTEIN"/>
    <property type="match status" value="1"/>
</dbReference>
<dbReference type="EMBL" id="CP035282">
    <property type="protein sequence ID" value="QAT62909.1"/>
    <property type="molecule type" value="Genomic_DNA"/>
</dbReference>
<protein>
    <submittedName>
        <fullName evidence="11">FtsX-like permease family protein</fullName>
    </submittedName>
</protein>
<evidence type="ECO:0000256" key="3">
    <source>
        <dbReference type="ARBA" id="ARBA00022692"/>
    </source>
</evidence>
<accession>A0A410QG61</accession>
<evidence type="ECO:0000256" key="2">
    <source>
        <dbReference type="ARBA" id="ARBA00022475"/>
    </source>
</evidence>
<evidence type="ECO:0000256" key="7">
    <source>
        <dbReference type="SAM" id="MobiDB-lite"/>
    </source>
</evidence>
<dbReference type="Pfam" id="PF02687">
    <property type="entry name" value="FtsX"/>
    <property type="match status" value="2"/>
</dbReference>
<evidence type="ECO:0000259" key="9">
    <source>
        <dbReference type="Pfam" id="PF02687"/>
    </source>
</evidence>
<feature type="domain" description="MacB-like periplasmic core" evidence="10">
    <location>
        <begin position="30"/>
        <end position="238"/>
    </location>
</feature>
<dbReference type="InterPro" id="IPR038766">
    <property type="entry name" value="Membrane_comp_ABC_pdt"/>
</dbReference>
<dbReference type="InterPro" id="IPR003838">
    <property type="entry name" value="ABC3_permease_C"/>
</dbReference>
<evidence type="ECO:0000256" key="6">
    <source>
        <dbReference type="SAM" id="Coils"/>
    </source>
</evidence>
<feature type="transmembrane region" description="Helical" evidence="8">
    <location>
        <begin position="931"/>
        <end position="956"/>
    </location>
</feature>
<evidence type="ECO:0000256" key="1">
    <source>
        <dbReference type="ARBA" id="ARBA00004651"/>
    </source>
</evidence>
<sequence>MVMKSTVFQKSSTRAVKSSLTRFISIILISFLGAGVFAGLAAVSPNMKRVGDEYYDRQNVMDIRMLSTYGFTDEDVKAIRNTDGVSEVMASYTVDATGSVGDKDYAFRINGLSKTTDTSAPDYMNQLKMIDGRWPKNDGEAVIIRPSIGLKNIVLGSTISLDKNSNGDIPDTLDRLKYTIVGVAESPYYLSFVQGNTSVGSGMIDYVLYVPQKNFIVDGYTDMYVSVKGAKELNAFENEYFDRTDIAVERLETLAEKRQTLRHDEFQSDLAEAKKEYNDADKEADEKLGDAKLQLDEGVKTLEDAKEKYVDGVTEYHKQKADAEQQLADAEEKLNEGAKELEDAKEKYADGLADYNEQKADVGQQLADAEKKLNEGAKELEDAKEKYADGLAEYNEQKADAQRQLADAKAELEDAAEKIDDDEKELEANRNRLTSGKSELRAARGKLDNGWADYDKKINELEDGKAALAKNKETLDAVQAQYDAGAASAESAMGMTMEEIEAALPSMESQLNESKAQYETISQLAQLKAARDAYEPGTPEYDALNEQYQAALQAAGLTEEQAAELIAQLDVMKAQLDAAQEQYDQLAGLVTMKHTLAQKWAEYNAAASQIEEGEAQLADARQTLDRGEDEYSEKSAELGSAENQLSQAKDELISARRVYDEGREEYDTQKSEADTKLADAKAELDDAASEITDGEKELTEKQQEYKDKKAEADRKLTDAKAELNDAASEIAKGEKELTEKQQEYKDKKAEADRKLTDAKAELNDAASEIAKGEKELTEKQQEYEDKKLETNKDLADAKQKIEDAENKLSGLGKPKWYVLDRHMNEAFVTYEGDTERMRDLATVFPIVFFLVAALVCLTTMTRMVDEDRTLIGTFKALGYSNGKIAGRYLKYAASASLIGSMGGICVGFWLLPTIIWRAYGIVFALPKMTPAFYFGIGALSVFATVFITTLSTGIAAKNSLRESPAELMRPKAPKSGKRVFLEYVKPVWSRLTFTQKVTVRNLGLNKKRLMMSLAGIIGCTALVVTALGAKNAVRAILDEQFRDIFHYDVTIGFDEEKPSADLTSLLSDKTYFDKSTEVLHNSAEASLKDKDKDTYNIYVVSPKEAEEFTDYVTLYDPETKKNLSFTDDSAVITEKLSLNLNVGVGDTIWVKYLDNDERYPVKITGITRNYASNYVYIGKNAYKASFGETPEYNQFFAITAKNRTDDEIKTYLSEASGIGVISFTDDLLGNIRTSIKSVDNIIWILIIAAGVLAFVVLYNLTNINIGERQRELATLKVLGFYDKETYSYIFRETVILSTVGCLVGLLFGVFLYRAVVTTVEPDMLFLARDLTWQGYLGAIILMMFFTWIVNQCTKPRIRNIDMLESLKSVD</sequence>
<organism evidence="11 12">
    <name type="scientific">Acidilutibacter cellobiosedens</name>
    <dbReference type="NCBI Taxonomy" id="2507161"/>
    <lineage>
        <taxon>Bacteria</taxon>
        <taxon>Bacillati</taxon>
        <taxon>Bacillota</taxon>
        <taxon>Tissierellia</taxon>
        <taxon>Tissierellales</taxon>
        <taxon>Acidilutibacteraceae</taxon>
        <taxon>Acidilutibacter</taxon>
    </lineage>
</organism>
<proteinExistence type="predicted"/>
<feature type="domain" description="ABC3 transporter permease C-terminal" evidence="9">
    <location>
        <begin position="843"/>
        <end position="957"/>
    </location>
</feature>
<feature type="compositionally biased region" description="Basic and acidic residues" evidence="7">
    <location>
        <begin position="693"/>
        <end position="713"/>
    </location>
</feature>
<dbReference type="Proteomes" id="UP000287969">
    <property type="component" value="Chromosome"/>
</dbReference>
<evidence type="ECO:0000259" key="10">
    <source>
        <dbReference type="Pfam" id="PF12704"/>
    </source>
</evidence>
<name>A0A410QG61_9FIRM</name>
<dbReference type="InterPro" id="IPR025857">
    <property type="entry name" value="MacB_PCD"/>
</dbReference>